<evidence type="ECO:0000256" key="2">
    <source>
        <dbReference type="PROSITE-ProRule" id="PRU00047"/>
    </source>
</evidence>
<dbReference type="SMART" id="SM00343">
    <property type="entry name" value="ZnF_C2HC"/>
    <property type="match status" value="1"/>
</dbReference>
<feature type="region of interest" description="Disordered" evidence="3">
    <location>
        <begin position="746"/>
        <end position="825"/>
    </location>
</feature>
<protein>
    <recommendedName>
        <fullName evidence="4">CCHC-type domain-containing protein</fullName>
    </recommendedName>
</protein>
<keyword evidence="1" id="KW-0507">mRNA processing</keyword>
<accession>A0A5K1JW63</accession>
<dbReference type="GO" id="GO:0003676">
    <property type="term" value="F:nucleic acid binding"/>
    <property type="evidence" value="ECO:0007669"/>
    <property type="project" value="InterPro"/>
</dbReference>
<feature type="region of interest" description="Disordered" evidence="3">
    <location>
        <begin position="590"/>
        <end position="690"/>
    </location>
</feature>
<feature type="compositionally biased region" description="Gly residues" evidence="3">
    <location>
        <begin position="305"/>
        <end position="327"/>
    </location>
</feature>
<feature type="region of interest" description="Disordered" evidence="3">
    <location>
        <begin position="265"/>
        <end position="387"/>
    </location>
</feature>
<keyword evidence="2" id="KW-0863">Zinc-finger</keyword>
<name>A0A5K1JW63_9APHY</name>
<dbReference type="Gene3D" id="4.10.60.10">
    <property type="entry name" value="Zinc finger, CCHC-type"/>
    <property type="match status" value="1"/>
</dbReference>
<organism evidence="5">
    <name type="scientific">Ganoderma boninense</name>
    <dbReference type="NCBI Taxonomy" id="34458"/>
    <lineage>
        <taxon>Eukaryota</taxon>
        <taxon>Fungi</taxon>
        <taxon>Dikarya</taxon>
        <taxon>Basidiomycota</taxon>
        <taxon>Agaricomycotina</taxon>
        <taxon>Agaricomycetes</taxon>
        <taxon>Polyporales</taxon>
        <taxon>Polyporaceae</taxon>
        <taxon>Ganoderma</taxon>
    </lineage>
</organism>
<dbReference type="EMBL" id="LR725706">
    <property type="protein sequence ID" value="VWO96523.1"/>
    <property type="molecule type" value="Genomic_DNA"/>
</dbReference>
<dbReference type="Pfam" id="PF00098">
    <property type="entry name" value="zf-CCHC"/>
    <property type="match status" value="1"/>
</dbReference>
<evidence type="ECO:0000256" key="3">
    <source>
        <dbReference type="SAM" id="MobiDB-lite"/>
    </source>
</evidence>
<feature type="region of interest" description="Disordered" evidence="3">
    <location>
        <begin position="1"/>
        <end position="91"/>
    </location>
</feature>
<feature type="compositionally biased region" description="Basic and acidic residues" evidence="3">
    <location>
        <begin position="32"/>
        <end position="47"/>
    </location>
</feature>
<sequence>MSTTRTTRARARAQSAHVGQPAEPAGPPTEPPNRDETTSVDSRRFISPDEEERQAERALGGGRSPLTEVPEEHASPHSRHSSLRDDATQHADDRDQIADELTGLVEATQGRMGDMRDEIDDALERQLELTARFHRIRQDVVREQEQITSTLNGLRRRLNAVRGQPGRKKTSDDGGVSYADPEDTLERSRNHLFRPRDGDEGTDDYQLRENAQRRLLAREHYEDGTRQRDRNAVLWWRAREAIELRGEPLTDRAFRQEYEFQRVMDQRAPNGGGSSHSSTSSSTTSERRTPPQPPNGSQPVSSSHGQGGRHNGGGAPGGPPGGGGSSRGGRSSSKDSSQRSGQAAGQRPRATPALDRQRRSPTYLDDRNVPRPHNQAMSASPHAGHVQQQLELIRAEIRTRLRTEIPDAPGLKSLKGIPSPAKYDGRDDAEEFMTWLKGLLRWLVLNRLGGDGLDDLRVDLLGQYVDNAAQDWYDDIVDHVYGTGRSWTFEETICELYIRFIHKSTARSAAEKFYGARYRKETGVNGLWDHMVKYARKMPIYLDDYSFNRKFVDALPEEITVPLFQTKPASVEKSTPKDLHQMALEQEVSNQVVDDVKASHRKQLAVRESERSHPRTSGEKSHSGPPINNSRGQLNRPMPRSDRFAQRSRSDGSRRSNMNPAMAQTYRGPPSAPEGDKGKVTTPAQRQLRVPGAQNVIATGGSSGPPQPGPIVAASSSRVQCYNCKDYGHIAANCPKADRPNMRSARVVQDTTHLSHDEANNETGDPNPIPTDNQAHASPMPVVGNGDVETDDSDERGDQYADAEEGYSEDDVPYGSQYDPDESVYDDDEPVVYFGAMRRLSGSTANNEPYGAEDDIVIYRADTSTRHWQLPRFWETTRGDFVGPTPSQLSAAPETPHQVVVEDSDEDDMYADMPELEPRTPPLQVASSAAPWHNGASIAEISMLDETREEWGAFQRSMEEAAGSPAGIRLRQFLFRMAGNNHFLSSELHNERIRGDRIQGELSWYQRELAIEIRAQRERLSSDQSRLYARADVLQERRERIRNRQMVRDDPLSVHIRDDVFEAEYVDDPSASTALRELAEALEDVTLASSHRGPGAPPAYRANEARMFAMHTLTRTTAVTAPPSMATRARVGRRPMVSRREQNCITILARVHGLEALVLFDSGSTTDSISPEFAKVAGARTFELENPAILQLGCVGSRSRISFGTQVPIELGESPVDAYLDVVNLDRYDVVLGTPFMRRHGVVLDFARGTVQVGQETYQSLQPADEERSATRRRATPRPAIGPSTGLAARSE</sequence>
<dbReference type="Pfam" id="PF08284">
    <property type="entry name" value="RVP_2"/>
    <property type="match status" value="1"/>
</dbReference>
<evidence type="ECO:0000256" key="1">
    <source>
        <dbReference type="ARBA" id="ARBA00022664"/>
    </source>
</evidence>
<dbReference type="Gene3D" id="2.40.70.10">
    <property type="entry name" value="Acid Proteases"/>
    <property type="match status" value="1"/>
</dbReference>
<reference evidence="5" key="1">
    <citation type="submission" date="2019-10" db="EMBL/GenBank/DDBJ databases">
        <authorList>
            <person name="Nor Muhammad N."/>
        </authorList>
    </citation>
    <scope>NUCLEOTIDE SEQUENCE</scope>
</reference>
<dbReference type="GO" id="GO:0006397">
    <property type="term" value="P:mRNA processing"/>
    <property type="evidence" value="ECO:0007669"/>
    <property type="project" value="UniProtKB-KW"/>
</dbReference>
<keyword evidence="2" id="KW-0479">Metal-binding</keyword>
<dbReference type="PROSITE" id="PS50158">
    <property type="entry name" value="ZF_CCHC"/>
    <property type="match status" value="1"/>
</dbReference>
<feature type="region of interest" description="Disordered" evidence="3">
    <location>
        <begin position="1257"/>
        <end position="1292"/>
    </location>
</feature>
<feature type="compositionally biased region" description="Basic and acidic residues" evidence="3">
    <location>
        <begin position="82"/>
        <end position="91"/>
    </location>
</feature>
<feature type="compositionally biased region" description="Acidic residues" evidence="3">
    <location>
        <begin position="788"/>
        <end position="812"/>
    </location>
</feature>
<dbReference type="InterPro" id="IPR021109">
    <property type="entry name" value="Peptidase_aspartic_dom_sf"/>
</dbReference>
<feature type="region of interest" description="Disordered" evidence="3">
    <location>
        <begin position="156"/>
        <end position="204"/>
    </location>
</feature>
<keyword evidence="2" id="KW-0862">Zinc</keyword>
<feature type="compositionally biased region" description="Basic and acidic residues" evidence="3">
    <location>
        <begin position="184"/>
        <end position="204"/>
    </location>
</feature>
<feature type="compositionally biased region" description="Low complexity" evidence="3">
    <location>
        <begin position="275"/>
        <end position="284"/>
    </location>
</feature>
<evidence type="ECO:0000313" key="5">
    <source>
        <dbReference type="EMBL" id="VWO96523.1"/>
    </source>
</evidence>
<dbReference type="InterPro" id="IPR036875">
    <property type="entry name" value="Znf_CCHC_sf"/>
</dbReference>
<dbReference type="CDD" id="cd00303">
    <property type="entry name" value="retropepsin_like"/>
    <property type="match status" value="1"/>
</dbReference>
<proteinExistence type="predicted"/>
<dbReference type="SUPFAM" id="SSF57756">
    <property type="entry name" value="Retrovirus zinc finger-like domains"/>
    <property type="match status" value="1"/>
</dbReference>
<dbReference type="InterPro" id="IPR001878">
    <property type="entry name" value="Znf_CCHC"/>
</dbReference>
<feature type="domain" description="CCHC-type" evidence="4">
    <location>
        <begin position="721"/>
        <end position="736"/>
    </location>
</feature>
<gene>
    <name evidence="5" type="primary">I1S0Q0</name>
</gene>
<feature type="compositionally biased region" description="Basic and acidic residues" evidence="3">
    <location>
        <begin position="639"/>
        <end position="654"/>
    </location>
</feature>
<dbReference type="SUPFAM" id="SSF50630">
    <property type="entry name" value="Acid proteases"/>
    <property type="match status" value="1"/>
</dbReference>
<dbReference type="GO" id="GO:0008270">
    <property type="term" value="F:zinc ion binding"/>
    <property type="evidence" value="ECO:0007669"/>
    <property type="project" value="UniProtKB-KW"/>
</dbReference>
<feature type="compositionally biased region" description="Basic and acidic residues" evidence="3">
    <location>
        <begin position="605"/>
        <end position="622"/>
    </location>
</feature>
<evidence type="ECO:0000259" key="4">
    <source>
        <dbReference type="PROSITE" id="PS50158"/>
    </source>
</evidence>